<gene>
    <name evidence="1" type="ORF">C9928_06905</name>
</gene>
<dbReference type="Proteomes" id="UP000241514">
    <property type="component" value="Unassembled WGS sequence"/>
</dbReference>
<organism evidence="1 2">
    <name type="scientific">Pseudidiomarina aestuarii</name>
    <dbReference type="NCBI Taxonomy" id="624146"/>
    <lineage>
        <taxon>Bacteria</taxon>
        <taxon>Pseudomonadati</taxon>
        <taxon>Pseudomonadota</taxon>
        <taxon>Gammaproteobacteria</taxon>
        <taxon>Alteromonadales</taxon>
        <taxon>Idiomarinaceae</taxon>
        <taxon>Pseudidiomarina</taxon>
    </lineage>
</organism>
<proteinExistence type="predicted"/>
<dbReference type="EMBL" id="PYVG01000117">
    <property type="protein sequence ID" value="PTB88101.1"/>
    <property type="molecule type" value="Genomic_DNA"/>
</dbReference>
<evidence type="ECO:0000313" key="1">
    <source>
        <dbReference type="EMBL" id="PTB88101.1"/>
    </source>
</evidence>
<evidence type="ECO:0000313" key="2">
    <source>
        <dbReference type="Proteomes" id="UP000241514"/>
    </source>
</evidence>
<protein>
    <submittedName>
        <fullName evidence="1">Uncharacterized protein</fullName>
    </submittedName>
</protein>
<dbReference type="AlphaFoldDB" id="A0A6N4DH76"/>
<comment type="caution">
    <text evidence="1">The sequence shown here is derived from an EMBL/GenBank/DDBJ whole genome shotgun (WGS) entry which is preliminary data.</text>
</comment>
<accession>A0A6N4DH76</accession>
<reference evidence="1 2" key="1">
    <citation type="submission" date="2018-03" db="EMBL/GenBank/DDBJ databases">
        <title>Cross-interface Injection: A General Nanoliter Liquid Handling Method Applied to Single Cells Genome Amplification Automated Nanoliter Liquid Handling Applied to Single Cell Multiple Displacement Amplification.</title>
        <authorList>
            <person name="Yun J."/>
            <person name="Xu P."/>
            <person name="Xu J."/>
            <person name="Dai X."/>
            <person name="Wang Y."/>
            <person name="Zheng X."/>
            <person name="Cao C."/>
            <person name="Yi Q."/>
            <person name="Zhu Y."/>
            <person name="Wang L."/>
            <person name="Dong Z."/>
            <person name="Huang Y."/>
            <person name="Huang L."/>
            <person name="Du W."/>
        </authorList>
    </citation>
    <scope>NUCLEOTIDE SEQUENCE [LARGE SCALE GENOMIC DNA]</scope>
    <source>
        <strain evidence="1 2">A9-4</strain>
    </source>
</reference>
<name>A0A6N4DH76_9GAMM</name>
<feature type="non-terminal residue" evidence="1">
    <location>
        <position position="196"/>
    </location>
</feature>
<sequence length="196" mass="21812">MNKPLANVAFVSFNFGKGYGGHYLSLAEAAQSSIFIDPIVIDLGFNETPLLDQVRSKFIQHRWFGHAAARKEIRTFILDSEVKIVFCYDIASFNIVRMALRNTKINVVYVKCGGPILTLYYPRPNIHSSGPPLAKILTDAAQNLVRPDVKSPPAPDANVCTFSPLKRIISVSLPRIASANRTVQIPTIGRRTKNFR</sequence>